<organism evidence="10">
    <name type="scientific">Endomicrobium trichonymphae</name>
    <dbReference type="NCBI Taxonomy" id="1408204"/>
    <lineage>
        <taxon>Bacteria</taxon>
        <taxon>Pseudomonadati</taxon>
        <taxon>Elusimicrobiota</taxon>
        <taxon>Endomicrobiia</taxon>
        <taxon>Endomicrobiales</taxon>
        <taxon>Endomicrobiaceae</taxon>
        <taxon>Candidatus Endomicrobiellum</taxon>
    </lineage>
</organism>
<dbReference type="PANTHER" id="PTHR34353">
    <property type="entry name" value="CRISPR-ASSOCIATED ENDONUCLEASE CAS1 1"/>
    <property type="match status" value="1"/>
</dbReference>
<evidence type="ECO:0000256" key="2">
    <source>
        <dbReference type="ARBA" id="ARBA00022723"/>
    </source>
</evidence>
<dbReference type="InterPro" id="IPR019855">
    <property type="entry name" value="CRISPR-assoc_Cas1_NMENI"/>
</dbReference>
<keyword evidence="7" id="KW-0238">DNA-binding</keyword>
<dbReference type="GO" id="GO:0046872">
    <property type="term" value="F:metal ion binding"/>
    <property type="evidence" value="ECO:0007669"/>
    <property type="project" value="UniProtKB-KW"/>
</dbReference>
<keyword evidence="4" id="KW-0378">Hydrolase</keyword>
<keyword evidence="2" id="KW-0479">Metal-binding</keyword>
<comment type="subunit">
    <text evidence="9">Homodimer, forms a heterotetramer with a Cas2 homodimer.</text>
</comment>
<dbReference type="GO" id="GO:0004520">
    <property type="term" value="F:DNA endonuclease activity"/>
    <property type="evidence" value="ECO:0007669"/>
    <property type="project" value="InterPro"/>
</dbReference>
<sequence>MNVPIEDIAVIVLELNQINLTSALISECSKNNIVIFSCDSSHIPCGIYTPFNQHSRFTQTANSQIKWDAVFKNRIWQKIVKQKICNQAKIIKKYSFANYSGLKGTYDRVQSGDKTNCEAFAAKIYWEGIFENFQRNKDSDIRNSALNYGYTIVRGAVARSLASSGFITCFGIHHSNDLNAFNLVDDIIEPFRPFVDDIVIDIFKNSKTNKELLKEHKQQLLSVLSIDCIFNDKNSNILTAVNQTSESFIIASKELNPDKLLLPEFKTV</sequence>
<evidence type="ECO:0000256" key="3">
    <source>
        <dbReference type="ARBA" id="ARBA00022759"/>
    </source>
</evidence>
<evidence type="ECO:0000256" key="8">
    <source>
        <dbReference type="ARBA" id="ARBA00023211"/>
    </source>
</evidence>
<dbReference type="InterPro" id="IPR042206">
    <property type="entry name" value="CRISPR-assoc_Cas1_C"/>
</dbReference>
<keyword evidence="3" id="KW-0255">Endonuclease</keyword>
<keyword evidence="6" id="KW-0051">Antiviral defense</keyword>
<evidence type="ECO:0000256" key="9">
    <source>
        <dbReference type="ARBA" id="ARBA00038592"/>
    </source>
</evidence>
<dbReference type="PANTHER" id="PTHR34353:SF2">
    <property type="entry name" value="CRISPR-ASSOCIATED ENDONUCLEASE CAS1 1"/>
    <property type="match status" value="1"/>
</dbReference>
<dbReference type="NCBIfam" id="TIGR03639">
    <property type="entry name" value="cas1_NMENI"/>
    <property type="match status" value="1"/>
</dbReference>
<dbReference type="InterPro" id="IPR002729">
    <property type="entry name" value="CRISPR-assoc_Cas1"/>
</dbReference>
<evidence type="ECO:0000256" key="5">
    <source>
        <dbReference type="ARBA" id="ARBA00022842"/>
    </source>
</evidence>
<dbReference type="GO" id="GO:0051607">
    <property type="term" value="P:defense response to virus"/>
    <property type="evidence" value="ECO:0007669"/>
    <property type="project" value="UniProtKB-KW"/>
</dbReference>
<dbReference type="Gene3D" id="1.20.120.920">
    <property type="entry name" value="CRISPR-associated endonuclease Cas1, C-terminal domain"/>
    <property type="match status" value="1"/>
</dbReference>
<protein>
    <submittedName>
        <fullName evidence="10">CRISPR-associated protein cas1</fullName>
    </submittedName>
</protein>
<evidence type="ECO:0000256" key="6">
    <source>
        <dbReference type="ARBA" id="ARBA00023118"/>
    </source>
</evidence>
<keyword evidence="8" id="KW-0464">Manganese</keyword>
<evidence type="ECO:0000256" key="4">
    <source>
        <dbReference type="ARBA" id="ARBA00022801"/>
    </source>
</evidence>
<dbReference type="EMBL" id="LC153621">
    <property type="protein sequence ID" value="BAV59374.1"/>
    <property type="molecule type" value="Genomic_DNA"/>
</dbReference>
<name>A0A1C9ZTA6_ENDTX</name>
<keyword evidence="1" id="KW-0540">Nuclease</keyword>
<proteinExistence type="predicted"/>
<dbReference type="GO" id="GO:0003677">
    <property type="term" value="F:DNA binding"/>
    <property type="evidence" value="ECO:0007669"/>
    <property type="project" value="UniProtKB-KW"/>
</dbReference>
<evidence type="ECO:0000256" key="7">
    <source>
        <dbReference type="ARBA" id="ARBA00023125"/>
    </source>
</evidence>
<dbReference type="GO" id="GO:0043571">
    <property type="term" value="P:maintenance of CRISPR repeat elements"/>
    <property type="evidence" value="ECO:0007669"/>
    <property type="project" value="InterPro"/>
</dbReference>
<dbReference type="Pfam" id="PF01867">
    <property type="entry name" value="Cas_Cas1"/>
    <property type="match status" value="1"/>
</dbReference>
<dbReference type="AlphaFoldDB" id="A0A1C9ZTA6"/>
<dbReference type="InterPro" id="IPR050646">
    <property type="entry name" value="Cas1"/>
</dbReference>
<accession>A0A1C9ZTA6</accession>
<evidence type="ECO:0000256" key="1">
    <source>
        <dbReference type="ARBA" id="ARBA00022722"/>
    </source>
</evidence>
<dbReference type="NCBIfam" id="TIGR00287">
    <property type="entry name" value="cas1"/>
    <property type="match status" value="1"/>
</dbReference>
<reference evidence="10" key="1">
    <citation type="journal article" date="2016" name="Genome Biol. Evol.">
        <title>Comparison of intracellular "Ca. Endomicrobium trichonymphae" genomovars illuminates the requirement and decay of defense systems against foreign DNA.</title>
        <authorList>
            <person name="Izawa K."/>
            <person name="Kuwahara H."/>
            <person name="Kihara K."/>
            <person name="Yuki M."/>
            <person name="Lo N."/>
            <person name="Ito T."/>
            <person name="Ohkuma M."/>
            <person name="Hongoh Y."/>
        </authorList>
    </citation>
    <scope>NUCLEOTIDE SEQUENCE</scope>
    <source>
        <strain evidence="10">HsTcC-EM16</strain>
    </source>
</reference>
<dbReference type="GO" id="GO:0016787">
    <property type="term" value="F:hydrolase activity"/>
    <property type="evidence" value="ECO:0007669"/>
    <property type="project" value="UniProtKB-KW"/>
</dbReference>
<keyword evidence="5" id="KW-0460">Magnesium</keyword>
<evidence type="ECO:0000313" key="10">
    <source>
        <dbReference type="EMBL" id="BAV59374.1"/>
    </source>
</evidence>